<evidence type="ECO:0000313" key="1">
    <source>
        <dbReference type="EMBL" id="QSG09178.1"/>
    </source>
</evidence>
<dbReference type="Proteomes" id="UP000662973">
    <property type="component" value="Chromosome"/>
</dbReference>
<dbReference type="AlphaFoldDB" id="A0A897NA18"/>
<keyword evidence="2" id="KW-1185">Reference proteome</keyword>
<protein>
    <submittedName>
        <fullName evidence="1">Uncharacterized protein</fullName>
    </submittedName>
</protein>
<dbReference type="EMBL" id="CP064788">
    <property type="protein sequence ID" value="QSG09178.1"/>
    <property type="molecule type" value="Genomic_DNA"/>
</dbReference>
<accession>A0A897NA18</accession>
<proteinExistence type="predicted"/>
<organism evidence="1 2">
    <name type="scientific">Halapricum desulfuricans</name>
    <dbReference type="NCBI Taxonomy" id="2841257"/>
    <lineage>
        <taxon>Archaea</taxon>
        <taxon>Methanobacteriati</taxon>
        <taxon>Methanobacteriota</taxon>
        <taxon>Stenosarchaea group</taxon>
        <taxon>Halobacteria</taxon>
        <taxon>Halobacteriales</taxon>
        <taxon>Haloarculaceae</taxon>
        <taxon>Halapricum</taxon>
    </lineage>
</organism>
<dbReference type="KEGG" id="hds:HSR122_1792"/>
<name>A0A897NA18_9EURY</name>
<reference evidence="1 2" key="1">
    <citation type="submission" date="2020-11" db="EMBL/GenBank/DDBJ databases">
        <title>Carbohydrate-dependent, anaerobic sulfur respiration: A novel catabolism in halophilic archaea.</title>
        <authorList>
            <person name="Sorokin D.Y."/>
            <person name="Messina E."/>
            <person name="Smedile F."/>
            <person name="La Cono V."/>
            <person name="Hallsworth J.E."/>
            <person name="Yakimov M.M."/>
        </authorList>
    </citation>
    <scope>NUCLEOTIDE SEQUENCE [LARGE SCALE GENOMIC DNA]</scope>
    <source>
        <strain evidence="1 2">HSR12-2</strain>
    </source>
</reference>
<evidence type="ECO:0000313" key="2">
    <source>
        <dbReference type="Proteomes" id="UP000662973"/>
    </source>
</evidence>
<dbReference type="Pfam" id="PF23429">
    <property type="entry name" value="DUF7116"/>
    <property type="match status" value="1"/>
</dbReference>
<dbReference type="GeneID" id="68852410"/>
<sequence>MGTVTTRLDTQAESIFDDLGYTVSHEGEEITAERKWRVVHVTPMPEPDDAPTSGQFRCFVTREGNCRELERRLQRQHLEYDWAIMGIDETGDYEIHATTVGW</sequence>
<dbReference type="RefSeq" id="WP_229109209.1">
    <property type="nucleotide sequence ID" value="NZ_CP064788.1"/>
</dbReference>
<dbReference type="InterPro" id="IPR055540">
    <property type="entry name" value="DUF7116"/>
</dbReference>
<gene>
    <name evidence="1" type="ORF">HSR122_1792</name>
</gene>